<name>A0A8S5P6L2_9CAUD</name>
<evidence type="ECO:0000256" key="1">
    <source>
        <dbReference type="SAM" id="Phobius"/>
    </source>
</evidence>
<reference evidence="2" key="1">
    <citation type="journal article" date="2021" name="Proc. Natl. Acad. Sci. U.S.A.">
        <title>A Catalog of Tens of Thousands of Viruses from Human Metagenomes Reveals Hidden Associations with Chronic Diseases.</title>
        <authorList>
            <person name="Tisza M.J."/>
            <person name="Buck C.B."/>
        </authorList>
    </citation>
    <scope>NUCLEOTIDE SEQUENCE</scope>
    <source>
        <strain evidence="2">CtGiO6</strain>
    </source>
</reference>
<keyword evidence="1" id="KW-0472">Membrane</keyword>
<keyword evidence="1" id="KW-1133">Transmembrane helix</keyword>
<protein>
    <submittedName>
        <fullName evidence="2">Uncharacterized protein</fullName>
    </submittedName>
</protein>
<proteinExistence type="predicted"/>
<keyword evidence="1" id="KW-0812">Transmembrane</keyword>
<feature type="transmembrane region" description="Helical" evidence="1">
    <location>
        <begin position="28"/>
        <end position="47"/>
    </location>
</feature>
<dbReference type="EMBL" id="BK015350">
    <property type="protein sequence ID" value="DAE02726.1"/>
    <property type="molecule type" value="Genomic_DNA"/>
</dbReference>
<accession>A0A8S5P6L2</accession>
<organism evidence="2">
    <name type="scientific">Siphoviridae sp. ctGiO6</name>
    <dbReference type="NCBI Taxonomy" id="2825415"/>
    <lineage>
        <taxon>Viruses</taxon>
        <taxon>Duplodnaviria</taxon>
        <taxon>Heunggongvirae</taxon>
        <taxon>Uroviricota</taxon>
        <taxon>Caudoviricetes</taxon>
    </lineage>
</organism>
<sequence>MTRVEISKARKLKRKDFNRNFLKKYCKFLGYTALVMLGAIAWIHLLVGAVNQHADKVDAIRQGVVFDD</sequence>
<evidence type="ECO:0000313" key="2">
    <source>
        <dbReference type="EMBL" id="DAE02726.1"/>
    </source>
</evidence>